<dbReference type="AlphaFoldDB" id="A0A5C6LN17"/>
<proteinExistence type="predicted"/>
<reference evidence="1 2" key="1">
    <citation type="submission" date="2019-08" db="EMBL/GenBank/DDBJ databases">
        <title>Whole genome sequencing of chitin degrading bacteria Chitinophaga pinensis YS16.</title>
        <authorList>
            <person name="Singh R.P."/>
            <person name="Manchanda G."/>
            <person name="Maurya I.K."/>
            <person name="Joshi N.K."/>
            <person name="Srivastava A.K."/>
        </authorList>
    </citation>
    <scope>NUCLEOTIDE SEQUENCE [LARGE SCALE GENOMIC DNA]</scope>
    <source>
        <strain evidence="1 2">YS-16</strain>
    </source>
</reference>
<sequence>MSDLNDIMNDMRKRVADIKGANIIIFTLPTVPGFGNVDGLDSPYGSYRW</sequence>
<dbReference type="Proteomes" id="UP000318815">
    <property type="component" value="Unassembled WGS sequence"/>
</dbReference>
<gene>
    <name evidence="1" type="ORF">FEF09_26030</name>
</gene>
<evidence type="ECO:0000313" key="1">
    <source>
        <dbReference type="EMBL" id="TWV94336.1"/>
    </source>
</evidence>
<dbReference type="EMBL" id="VOHS01000048">
    <property type="protein sequence ID" value="TWV94336.1"/>
    <property type="molecule type" value="Genomic_DNA"/>
</dbReference>
<comment type="caution">
    <text evidence="1">The sequence shown here is derived from an EMBL/GenBank/DDBJ whole genome shotgun (WGS) entry which is preliminary data.</text>
</comment>
<keyword evidence="2" id="KW-1185">Reference proteome</keyword>
<dbReference type="RefSeq" id="WP_146307820.1">
    <property type="nucleotide sequence ID" value="NZ_VOHS01000048.1"/>
</dbReference>
<accession>A0A5C6LN17</accession>
<protein>
    <submittedName>
        <fullName evidence="1">Efflux RND transporter permease subunit</fullName>
    </submittedName>
</protein>
<organism evidence="1 2">
    <name type="scientific">Chitinophaga pinensis</name>
    <dbReference type="NCBI Taxonomy" id="79329"/>
    <lineage>
        <taxon>Bacteria</taxon>
        <taxon>Pseudomonadati</taxon>
        <taxon>Bacteroidota</taxon>
        <taxon>Chitinophagia</taxon>
        <taxon>Chitinophagales</taxon>
        <taxon>Chitinophagaceae</taxon>
        <taxon>Chitinophaga</taxon>
    </lineage>
</organism>
<name>A0A5C6LN17_9BACT</name>
<evidence type="ECO:0000313" key="2">
    <source>
        <dbReference type="Proteomes" id="UP000318815"/>
    </source>
</evidence>